<sequence>MSTILGYFVSPQELQHIKKISASNAQKLSKQRRSQTESGLTSDDTVLKQSIRLGGRIFIIGSSILTVVDTVRSRAYNSRGIGPWSKRLNIRIPLSLSLLLLLHRLCYRTAIRLQSKVSSLNVTLAAPSGKLKKIIMSPMASSFAAALSGIVLVSIPSDNARLSISVYIFAKTMEYLSNALYVSGRVPWWFGSWLLFPLSFSQLFHTFLTGGESVPYIYKKAITTFPIANESNKRALDTLSTSRRTTQMNEVARLGFPAFHSGILFPQKALNQRETSSVTWEAHPAIVRLSCAIAHPKTVSCFAVYLKYIVQQLGKNSRIFFAIYSISFLSKLRSFGIFSLAPIADLLRKTIKTSSFVTLAVASSWSAICLLQRIGPKNILNHNSFYISGFLGGLMAFCDREGGHPIFLDAARSAAISWWKVHRNSKYLRRIPSPEAIILIISIATLNILYDANPNAITSKGARKMIELLRGPGRIEDPSSEMQIEQQTLHPKINTIS</sequence>
<proteinExistence type="predicted"/>
<reference evidence="2 3" key="1">
    <citation type="submission" date="2019-10" db="EMBL/GenBank/DDBJ databases">
        <authorList>
            <person name="Palmer J.M."/>
        </authorList>
    </citation>
    <scope>NUCLEOTIDE SEQUENCE [LARGE SCALE GENOMIC DNA]</scope>
    <source>
        <strain evidence="2 3">TWF694</strain>
    </source>
</reference>
<evidence type="ECO:0000313" key="3">
    <source>
        <dbReference type="Proteomes" id="UP001365542"/>
    </source>
</evidence>
<evidence type="ECO:0000313" key="2">
    <source>
        <dbReference type="EMBL" id="KAK6539818.1"/>
    </source>
</evidence>
<protein>
    <recommendedName>
        <fullName evidence="4">Transmembrane protein 135 N-terminal domain-containing protein</fullName>
    </recommendedName>
</protein>
<gene>
    <name evidence="2" type="ORF">TWF694_008667</name>
</gene>
<dbReference type="Proteomes" id="UP001365542">
    <property type="component" value="Unassembled WGS sequence"/>
</dbReference>
<name>A0AAV9XD48_9PEZI</name>
<evidence type="ECO:0000256" key="1">
    <source>
        <dbReference type="SAM" id="MobiDB-lite"/>
    </source>
</evidence>
<dbReference type="PANTHER" id="PTHR12459:SF19">
    <property type="entry name" value="TRANSMEMBRANE PROTEIN 135 N-TERMINAL DOMAIN-CONTAINING PROTEIN"/>
    <property type="match status" value="1"/>
</dbReference>
<dbReference type="PANTHER" id="PTHR12459">
    <property type="entry name" value="TRANSMEMBRANE PROTEIN 135-RELATED"/>
    <property type="match status" value="1"/>
</dbReference>
<accession>A0AAV9XD48</accession>
<dbReference type="InterPro" id="IPR026749">
    <property type="entry name" value="Tmem135"/>
</dbReference>
<feature type="compositionally biased region" description="Polar residues" evidence="1">
    <location>
        <begin position="480"/>
        <end position="497"/>
    </location>
</feature>
<dbReference type="EMBL" id="JAVHJO010000005">
    <property type="protein sequence ID" value="KAK6539818.1"/>
    <property type="molecule type" value="Genomic_DNA"/>
</dbReference>
<feature type="region of interest" description="Disordered" evidence="1">
    <location>
        <begin position="477"/>
        <end position="497"/>
    </location>
</feature>
<dbReference type="AlphaFoldDB" id="A0AAV9XD48"/>
<comment type="caution">
    <text evidence="2">The sequence shown here is derived from an EMBL/GenBank/DDBJ whole genome shotgun (WGS) entry which is preliminary data.</text>
</comment>
<keyword evidence="3" id="KW-1185">Reference proteome</keyword>
<evidence type="ECO:0008006" key="4">
    <source>
        <dbReference type="Google" id="ProtNLM"/>
    </source>
</evidence>
<organism evidence="2 3">
    <name type="scientific">Orbilia ellipsospora</name>
    <dbReference type="NCBI Taxonomy" id="2528407"/>
    <lineage>
        <taxon>Eukaryota</taxon>
        <taxon>Fungi</taxon>
        <taxon>Dikarya</taxon>
        <taxon>Ascomycota</taxon>
        <taxon>Pezizomycotina</taxon>
        <taxon>Orbiliomycetes</taxon>
        <taxon>Orbiliales</taxon>
        <taxon>Orbiliaceae</taxon>
        <taxon>Orbilia</taxon>
    </lineage>
</organism>